<comment type="caution">
    <text evidence="7">The sequence shown here is derived from an EMBL/GenBank/DDBJ whole genome shotgun (WGS) entry which is preliminary data.</text>
</comment>
<evidence type="ECO:0000256" key="2">
    <source>
        <dbReference type="ARBA" id="ARBA00022980"/>
    </source>
</evidence>
<evidence type="ECO:0000256" key="3">
    <source>
        <dbReference type="ARBA" id="ARBA00023274"/>
    </source>
</evidence>
<dbReference type="EMBL" id="AAUW01000005">
    <property type="protein sequence ID" value="EAV44760.1"/>
    <property type="molecule type" value="Genomic_DNA"/>
</dbReference>
<accession>A0NRH9</accession>
<reference evidence="7 8" key="1">
    <citation type="submission" date="2006-05" db="EMBL/GenBank/DDBJ databases">
        <authorList>
            <person name="King G."/>
            <person name="Ferriera S."/>
            <person name="Johnson J."/>
            <person name="Kravitz S."/>
            <person name="Beeson K."/>
            <person name="Sutton G."/>
            <person name="Rogers Y.-H."/>
            <person name="Friedman R."/>
            <person name="Frazier M."/>
            <person name="Venter J.C."/>
        </authorList>
    </citation>
    <scope>NUCLEOTIDE SEQUENCE [LARGE SCALE GENOMIC DNA]</scope>
    <source>
        <strain evidence="8">ATCC 25650 / DSM 13394 / JCM 20685 / NBRC 16684 / NCIMB 2208 / IAM 12614 / B1</strain>
    </source>
</reference>
<proteinExistence type="inferred from homology"/>
<dbReference type="eggNOG" id="COG3743">
    <property type="taxonomic scope" value="Bacteria"/>
</dbReference>
<feature type="region of interest" description="Disordered" evidence="6">
    <location>
        <begin position="184"/>
        <end position="217"/>
    </location>
</feature>
<protein>
    <recommendedName>
        <fullName evidence="4">Large ribosomal subunit protein bL21</fullName>
    </recommendedName>
</protein>
<dbReference type="GO" id="GO:0019843">
    <property type="term" value="F:rRNA binding"/>
    <property type="evidence" value="ECO:0007669"/>
    <property type="project" value="UniProtKB-UniRule"/>
</dbReference>
<dbReference type="GO" id="GO:0005840">
    <property type="term" value="C:ribosome"/>
    <property type="evidence" value="ECO:0007669"/>
    <property type="project" value="UniProtKB-KW"/>
</dbReference>
<keyword evidence="4 5" id="KW-0694">RNA-binding</keyword>
<evidence type="ECO:0000256" key="1">
    <source>
        <dbReference type="ARBA" id="ARBA00008563"/>
    </source>
</evidence>
<evidence type="ECO:0000313" key="8">
    <source>
        <dbReference type="Proteomes" id="UP000004848"/>
    </source>
</evidence>
<gene>
    <name evidence="4" type="primary">rplU</name>
    <name evidence="7" type="ORF">SIAM614_07768</name>
</gene>
<dbReference type="InterPro" id="IPR028909">
    <property type="entry name" value="bL21-like"/>
</dbReference>
<dbReference type="GO" id="GO:0006412">
    <property type="term" value="P:translation"/>
    <property type="evidence" value="ECO:0007669"/>
    <property type="project" value="UniProtKB-UniRule"/>
</dbReference>
<keyword evidence="4 5" id="KW-0699">rRNA-binding</keyword>
<dbReference type="HAMAP" id="MF_01363">
    <property type="entry name" value="Ribosomal_bL21"/>
    <property type="match status" value="1"/>
</dbReference>
<dbReference type="Proteomes" id="UP000004848">
    <property type="component" value="Unassembled WGS sequence"/>
</dbReference>
<comment type="subunit">
    <text evidence="4">Part of the 50S ribosomal subunit. Contacts protein L20.</text>
</comment>
<dbReference type="InterPro" id="IPR001787">
    <property type="entry name" value="Ribosomal_bL21"/>
</dbReference>
<dbReference type="NCBIfam" id="NF008916">
    <property type="entry name" value="PRK12278.1-4"/>
    <property type="match status" value="1"/>
</dbReference>
<dbReference type="AlphaFoldDB" id="A0NRH9"/>
<dbReference type="GO" id="GO:1990904">
    <property type="term" value="C:ribonucleoprotein complex"/>
    <property type="evidence" value="ECO:0007669"/>
    <property type="project" value="UniProtKB-KW"/>
</dbReference>
<comment type="function">
    <text evidence="4 5">This protein binds to 23S rRNA in the presence of protein L20.</text>
</comment>
<dbReference type="SUPFAM" id="SSF141091">
    <property type="entry name" value="L21p-like"/>
    <property type="match status" value="1"/>
</dbReference>
<organism evidence="7 8">
    <name type="scientific">Roseibium aggregatum (strain ATCC 25650 / DSM 13394 / JCM 20685 / NBRC 16684 / NCIMB 2208 / IAM 12614 / B1)</name>
    <name type="common">Stappia aggregata</name>
    <dbReference type="NCBI Taxonomy" id="384765"/>
    <lineage>
        <taxon>Bacteria</taxon>
        <taxon>Pseudomonadati</taxon>
        <taxon>Pseudomonadota</taxon>
        <taxon>Alphaproteobacteria</taxon>
        <taxon>Hyphomicrobiales</taxon>
        <taxon>Stappiaceae</taxon>
        <taxon>Roseibium</taxon>
    </lineage>
</organism>
<comment type="similarity">
    <text evidence="1 4 5">Belongs to the bacterial ribosomal protein bL21 family.</text>
</comment>
<dbReference type="PANTHER" id="PTHR21349">
    <property type="entry name" value="50S RIBOSOMAL PROTEIN L21"/>
    <property type="match status" value="1"/>
</dbReference>
<dbReference type="Pfam" id="PF00829">
    <property type="entry name" value="Ribosomal_L21p"/>
    <property type="match status" value="1"/>
</dbReference>
<dbReference type="GO" id="GO:0005737">
    <property type="term" value="C:cytoplasm"/>
    <property type="evidence" value="ECO:0007669"/>
    <property type="project" value="UniProtKB-ARBA"/>
</dbReference>
<evidence type="ECO:0000256" key="4">
    <source>
        <dbReference type="HAMAP-Rule" id="MF_01363"/>
    </source>
</evidence>
<evidence type="ECO:0000256" key="6">
    <source>
        <dbReference type="SAM" id="MobiDB-lite"/>
    </source>
</evidence>
<name>A0NRH9_ROSAI</name>
<keyword evidence="3 4" id="KW-0687">Ribonucleoprotein</keyword>
<dbReference type="InterPro" id="IPR036164">
    <property type="entry name" value="bL21-like_sf"/>
</dbReference>
<dbReference type="GO" id="GO:0003735">
    <property type="term" value="F:structural constituent of ribosome"/>
    <property type="evidence" value="ECO:0007669"/>
    <property type="project" value="InterPro"/>
</dbReference>
<dbReference type="NCBIfam" id="TIGR00061">
    <property type="entry name" value="L21"/>
    <property type="match status" value="1"/>
</dbReference>
<dbReference type="eggNOG" id="COG0261">
    <property type="taxonomic scope" value="Bacteria"/>
</dbReference>
<dbReference type="PANTHER" id="PTHR21349:SF0">
    <property type="entry name" value="LARGE RIBOSOMAL SUBUNIT PROTEIN BL21M"/>
    <property type="match status" value="1"/>
</dbReference>
<keyword evidence="2 4" id="KW-0689">Ribosomal protein</keyword>
<feature type="compositionally biased region" description="Basic and acidic residues" evidence="6">
    <location>
        <begin position="186"/>
        <end position="201"/>
    </location>
</feature>
<evidence type="ECO:0000313" key="7">
    <source>
        <dbReference type="EMBL" id="EAV44760.1"/>
    </source>
</evidence>
<sequence length="277" mass="29949">MRADYIARARKGSLFRVLFVVQGLPGFQSFTLNPTQRLVSQDSRPGETGASVRPEKQPVRWCNNPFRCVKNEKKDVRDMFAVIKTGGKQYTVAADDLLKVEKLEAEAGSTITFEEVLMVGNGTDTTVGAPLVEGASVVAEVVEQGRNRKVIIFKKRRRQNSRRRNGHRQAFTLVKVTDILTGGAKPAEKAAPKKAAPKAEETAEAAPAAAEGGDDLKKLDGAGPAAVKKLNEAGITTFAQIAAMSADDVARVEEETGLKGKFERGNWVEQAKELAGN</sequence>
<evidence type="ECO:0000256" key="5">
    <source>
        <dbReference type="RuleBase" id="RU000562"/>
    </source>
</evidence>
<dbReference type="Gene3D" id="1.10.150.20">
    <property type="entry name" value="5' to 3' exonuclease, C-terminal subdomain"/>
    <property type="match status" value="1"/>
</dbReference>